<comment type="caution">
    <text evidence="2">The sequence shown here is derived from an EMBL/GenBank/DDBJ whole genome shotgun (WGS) entry which is preliminary data.</text>
</comment>
<name>A0ABP8C440_9FLAO</name>
<dbReference type="Proteomes" id="UP001501496">
    <property type="component" value="Unassembled WGS sequence"/>
</dbReference>
<dbReference type="Pfam" id="PF13715">
    <property type="entry name" value="CarbopepD_reg_2"/>
    <property type="match status" value="1"/>
</dbReference>
<dbReference type="RefSeq" id="WP_344787021.1">
    <property type="nucleotide sequence ID" value="NZ_BAABCA010000002.1"/>
</dbReference>
<dbReference type="InterPro" id="IPR013784">
    <property type="entry name" value="Carb-bd-like_fold"/>
</dbReference>
<evidence type="ECO:0008006" key="4">
    <source>
        <dbReference type="Google" id="ProtNLM"/>
    </source>
</evidence>
<sequence length="130" mass="14424">MKKIIFIAFILVSIVSFAQNTSSLSGVLTDLESNNEPLVYAKVTIKESGLEALSDEKGFFEFKNIKAGSYTLVYSFAGYETKEIRVEVKLDKSNYLDLALAAKTISFEDMMSAMAKAELSSEEDTNTLHK</sequence>
<evidence type="ECO:0000313" key="3">
    <source>
        <dbReference type="Proteomes" id="UP001501496"/>
    </source>
</evidence>
<keyword evidence="3" id="KW-1185">Reference proteome</keyword>
<dbReference type="SUPFAM" id="SSF49452">
    <property type="entry name" value="Starch-binding domain-like"/>
    <property type="match status" value="1"/>
</dbReference>
<gene>
    <name evidence="2" type="ORF">GCM10022291_10160</name>
</gene>
<dbReference type="Gene3D" id="2.60.40.1120">
    <property type="entry name" value="Carboxypeptidase-like, regulatory domain"/>
    <property type="match status" value="1"/>
</dbReference>
<proteinExistence type="predicted"/>
<reference evidence="3" key="1">
    <citation type="journal article" date="2019" name="Int. J. Syst. Evol. Microbiol.">
        <title>The Global Catalogue of Microorganisms (GCM) 10K type strain sequencing project: providing services to taxonomists for standard genome sequencing and annotation.</title>
        <authorList>
            <consortium name="The Broad Institute Genomics Platform"/>
            <consortium name="The Broad Institute Genome Sequencing Center for Infectious Disease"/>
            <person name="Wu L."/>
            <person name="Ma J."/>
        </authorList>
    </citation>
    <scope>NUCLEOTIDE SEQUENCE [LARGE SCALE GENOMIC DNA]</scope>
    <source>
        <strain evidence="3">JCM 17630</strain>
    </source>
</reference>
<evidence type="ECO:0000256" key="1">
    <source>
        <dbReference type="SAM" id="SignalP"/>
    </source>
</evidence>
<evidence type="ECO:0000313" key="2">
    <source>
        <dbReference type="EMBL" id="GAA4233363.1"/>
    </source>
</evidence>
<feature type="signal peptide" evidence="1">
    <location>
        <begin position="1"/>
        <end position="18"/>
    </location>
</feature>
<feature type="chain" id="PRO_5045279837" description="TonB-dependent receptor" evidence="1">
    <location>
        <begin position="19"/>
        <end position="130"/>
    </location>
</feature>
<organism evidence="2 3">
    <name type="scientific">Postechiella marina</name>
    <dbReference type="NCBI Taxonomy" id="943941"/>
    <lineage>
        <taxon>Bacteria</taxon>
        <taxon>Pseudomonadati</taxon>
        <taxon>Bacteroidota</taxon>
        <taxon>Flavobacteriia</taxon>
        <taxon>Flavobacteriales</taxon>
        <taxon>Flavobacteriaceae</taxon>
        <taxon>Postechiella</taxon>
    </lineage>
</organism>
<accession>A0ABP8C440</accession>
<protein>
    <recommendedName>
        <fullName evidence="4">TonB-dependent receptor</fullName>
    </recommendedName>
</protein>
<keyword evidence="1" id="KW-0732">Signal</keyword>
<dbReference type="EMBL" id="BAABCA010000002">
    <property type="protein sequence ID" value="GAA4233363.1"/>
    <property type="molecule type" value="Genomic_DNA"/>
</dbReference>